<organism evidence="2 3">
    <name type="scientific">Maribacter ulvicola</name>
    <dbReference type="NCBI Taxonomy" id="228959"/>
    <lineage>
        <taxon>Bacteria</taxon>
        <taxon>Pseudomonadati</taxon>
        <taxon>Bacteroidota</taxon>
        <taxon>Flavobacteriia</taxon>
        <taxon>Flavobacteriales</taxon>
        <taxon>Flavobacteriaceae</taxon>
        <taxon>Maribacter</taxon>
    </lineage>
</organism>
<evidence type="ECO:0000256" key="1">
    <source>
        <dbReference type="SAM" id="Phobius"/>
    </source>
</evidence>
<keyword evidence="1" id="KW-0472">Membrane</keyword>
<dbReference type="Pfam" id="PF11026">
    <property type="entry name" value="DUF2721"/>
    <property type="match status" value="1"/>
</dbReference>
<feature type="transmembrane region" description="Helical" evidence="1">
    <location>
        <begin position="106"/>
        <end position="127"/>
    </location>
</feature>
<dbReference type="Proteomes" id="UP000186953">
    <property type="component" value="Unassembled WGS sequence"/>
</dbReference>
<keyword evidence="3" id="KW-1185">Reference proteome</keyword>
<reference evidence="3" key="1">
    <citation type="submission" date="2017-01" db="EMBL/GenBank/DDBJ databases">
        <authorList>
            <person name="Varghese N."/>
            <person name="Submissions S."/>
        </authorList>
    </citation>
    <scope>NUCLEOTIDE SEQUENCE [LARGE SCALE GENOMIC DNA]</scope>
    <source>
        <strain evidence="3">DSM 15366</strain>
    </source>
</reference>
<keyword evidence="1" id="KW-0812">Transmembrane</keyword>
<feature type="transmembrane region" description="Helical" evidence="1">
    <location>
        <begin position="80"/>
        <end position="100"/>
    </location>
</feature>
<gene>
    <name evidence="2" type="ORF">SAMN05421797_101547</name>
</gene>
<sequence>MSLLLILYSYSLTLLYMELTLGIPALLFPAISLTMLAYNARYLAIAALIRQLHKEYKETESPTVGLQVQKLRKRLTIIKNMQATAIFSFLLAVITMTLIYVELTFWANLVFGFSLFALMISLMLSLIEVQLSTKALEIQLKDMER</sequence>
<dbReference type="EMBL" id="FTMA01000001">
    <property type="protein sequence ID" value="SIQ06437.1"/>
    <property type="molecule type" value="Genomic_DNA"/>
</dbReference>
<keyword evidence="1" id="KW-1133">Transmembrane helix</keyword>
<evidence type="ECO:0000313" key="2">
    <source>
        <dbReference type="EMBL" id="SIQ06437.1"/>
    </source>
</evidence>
<proteinExistence type="predicted"/>
<accession>A0A1N6PQ40</accession>
<protein>
    <recommendedName>
        <fullName evidence="4">II family cellulose-binding protein</fullName>
    </recommendedName>
</protein>
<name>A0A1N6PQ40_9FLAO</name>
<dbReference type="InterPro" id="IPR021279">
    <property type="entry name" value="DUF2721"/>
</dbReference>
<dbReference type="STRING" id="228959.SAMN05421797_101547"/>
<evidence type="ECO:0000313" key="3">
    <source>
        <dbReference type="Proteomes" id="UP000186953"/>
    </source>
</evidence>
<dbReference type="AlphaFoldDB" id="A0A1N6PQ40"/>
<feature type="transmembrane region" description="Helical" evidence="1">
    <location>
        <begin position="20"/>
        <end position="40"/>
    </location>
</feature>
<evidence type="ECO:0008006" key="4">
    <source>
        <dbReference type="Google" id="ProtNLM"/>
    </source>
</evidence>